<evidence type="ECO:0000256" key="1">
    <source>
        <dbReference type="SAM" id="MobiDB-lite"/>
    </source>
</evidence>
<feature type="compositionally biased region" description="Basic and acidic residues" evidence="1">
    <location>
        <begin position="476"/>
        <end position="491"/>
    </location>
</feature>
<dbReference type="GeneID" id="120283894"/>
<dbReference type="Proteomes" id="UP001515500">
    <property type="component" value="Chromosome 19"/>
</dbReference>
<feature type="compositionally biased region" description="Basic and acidic residues" evidence="1">
    <location>
        <begin position="562"/>
        <end position="578"/>
    </location>
</feature>
<feature type="compositionally biased region" description="Basic and acidic residues" evidence="1">
    <location>
        <begin position="275"/>
        <end position="286"/>
    </location>
</feature>
<feature type="compositionally biased region" description="Low complexity" evidence="1">
    <location>
        <begin position="547"/>
        <end position="557"/>
    </location>
</feature>
<feature type="compositionally biased region" description="Basic and acidic residues" evidence="1">
    <location>
        <begin position="440"/>
        <end position="460"/>
    </location>
</feature>
<feature type="region of interest" description="Disordered" evidence="1">
    <location>
        <begin position="165"/>
        <end position="650"/>
    </location>
</feature>
<feature type="compositionally biased region" description="Polar residues" evidence="1">
    <location>
        <begin position="242"/>
        <end position="254"/>
    </location>
</feature>
<dbReference type="AlphaFoldDB" id="A0AB40D2U9"/>
<feature type="compositionally biased region" description="Basic and acidic residues" evidence="1">
    <location>
        <begin position="314"/>
        <end position="335"/>
    </location>
</feature>
<dbReference type="PANTHER" id="PTHR36143">
    <property type="entry name" value="OS08G0177500 PROTEIN"/>
    <property type="match status" value="1"/>
</dbReference>
<feature type="compositionally biased region" description="Basic and acidic residues" evidence="1">
    <location>
        <begin position="344"/>
        <end position="353"/>
    </location>
</feature>
<name>A0AB40D2U9_DIOCR</name>
<feature type="compositionally biased region" description="Polar residues" evidence="1">
    <location>
        <begin position="182"/>
        <end position="191"/>
    </location>
</feature>
<evidence type="ECO:0000313" key="2">
    <source>
        <dbReference type="Proteomes" id="UP001515500"/>
    </source>
</evidence>
<proteinExistence type="predicted"/>
<dbReference type="RefSeq" id="XP_039146625.1">
    <property type="nucleotide sequence ID" value="XM_039290691.1"/>
</dbReference>
<dbReference type="PANTHER" id="PTHR36143:SF4">
    <property type="entry name" value="OS08G0177500 PROTEIN"/>
    <property type="match status" value="1"/>
</dbReference>
<evidence type="ECO:0000313" key="3">
    <source>
        <dbReference type="RefSeq" id="XP_039146625.1"/>
    </source>
</evidence>
<accession>A0AB40D2U9</accession>
<feature type="compositionally biased region" description="Polar residues" evidence="1">
    <location>
        <begin position="462"/>
        <end position="474"/>
    </location>
</feature>
<feature type="compositionally biased region" description="Basic and acidic residues" evidence="1">
    <location>
        <begin position="612"/>
        <end position="632"/>
    </location>
</feature>
<reference evidence="3" key="1">
    <citation type="submission" date="2025-08" db="UniProtKB">
        <authorList>
            <consortium name="RefSeq"/>
        </authorList>
    </citation>
    <scope>IDENTIFICATION</scope>
</reference>
<sequence>MRPGSKLKDSMAGSGNRKRPFGMLLLLALGAALLSIVLLNKLRERRVFGLLLQDKDQQLLAIQLLLQKEQDHSKEIKRKLEDMKAKAFTLRTQKTEFANKLTESQVTTAYLRRIQKEMETALHEKQKQINALMEKEAESIKENLRIATLTGLLKEKEAEIEEMKHQLMNPNSSKHNDENTSRNDTLNNNVTETEKHEDENTSRGDTLNGNATEADKHGDENTPRSNTLSDNAAEEDKHEADATTQNASVEQLPNSEEGKEVPKEGQVGDANGIAGKEEETKPREGQWIKFLTNADDAKVNDEANINTDQNAKSMGKEQLEMIKDIHGGEQTREASEISQEGIDSEAKDRESKGRQVVNFKEVNLTEENKSKVHEDTDLERQEKSPDGNEQQTSPMEPNLVVEGNEPKMRHRHHRRNKTKGRKHRMTIMEEDGPETNSNGHSEDSEKNEGTKDESLNDKEGSVLNNNLPQMPDSSETIERQAESSQKDDKNASQDGINDGKSVMTSNSAYGEDASKSMQNGAISKSDESNNEAGRNMIDAKTESMDSTNQQLQNTQNLDETENSQKHEDDTNEIAKTEEQTEVASENGLSDAHDSSQENEDSMASSNTDDATVDLRKASNGITHDDSIKDALHNEGNQEQEDLPKQNNNDN</sequence>
<feature type="compositionally biased region" description="Basic and acidic residues" evidence="1">
    <location>
        <begin position="366"/>
        <end position="386"/>
    </location>
</feature>
<organism evidence="2 3">
    <name type="scientific">Dioscorea cayennensis subsp. rotundata</name>
    <name type="common">White Guinea yam</name>
    <name type="synonym">Dioscorea rotundata</name>
    <dbReference type="NCBI Taxonomy" id="55577"/>
    <lineage>
        <taxon>Eukaryota</taxon>
        <taxon>Viridiplantae</taxon>
        <taxon>Streptophyta</taxon>
        <taxon>Embryophyta</taxon>
        <taxon>Tracheophyta</taxon>
        <taxon>Spermatophyta</taxon>
        <taxon>Magnoliopsida</taxon>
        <taxon>Liliopsida</taxon>
        <taxon>Dioscoreales</taxon>
        <taxon>Dioscoreaceae</taxon>
        <taxon>Dioscorea</taxon>
    </lineage>
</organism>
<gene>
    <name evidence="3" type="primary">LOC120283894</name>
</gene>
<feature type="compositionally biased region" description="Polar residues" evidence="1">
    <location>
        <begin position="303"/>
        <end position="312"/>
    </location>
</feature>
<feature type="compositionally biased region" description="Basic and acidic residues" evidence="1">
    <location>
        <begin position="192"/>
        <end position="202"/>
    </location>
</feature>
<keyword evidence="2" id="KW-1185">Reference proteome</keyword>
<protein>
    <submittedName>
        <fullName evidence="3">Myb-like protein X</fullName>
    </submittedName>
</protein>
<feature type="compositionally biased region" description="Basic and acidic residues" evidence="1">
    <location>
        <begin position="213"/>
        <end position="222"/>
    </location>
</feature>
<feature type="compositionally biased region" description="Basic residues" evidence="1">
    <location>
        <begin position="408"/>
        <end position="425"/>
    </location>
</feature>